<dbReference type="AlphaFoldDB" id="E4TZC8"/>
<proteinExistence type="predicted"/>
<name>E4TZC8_SULKY</name>
<protein>
    <recommendedName>
        <fullName evidence="3">YfiR family protein</fullName>
    </recommendedName>
</protein>
<dbReference type="STRING" id="709032.Sulku_1481"/>
<dbReference type="Proteomes" id="UP000008721">
    <property type="component" value="Chromosome"/>
</dbReference>
<dbReference type="KEGG" id="sku:Sulku_1481"/>
<organism evidence="1 2">
    <name type="scientific">Sulfuricurvum kujiense (strain ATCC BAA-921 / DSM 16994 / JCM 11577 / YK-1)</name>
    <dbReference type="NCBI Taxonomy" id="709032"/>
    <lineage>
        <taxon>Bacteria</taxon>
        <taxon>Pseudomonadati</taxon>
        <taxon>Campylobacterota</taxon>
        <taxon>Epsilonproteobacteria</taxon>
        <taxon>Campylobacterales</taxon>
        <taxon>Sulfurimonadaceae</taxon>
        <taxon>Sulfuricurvum</taxon>
    </lineage>
</organism>
<evidence type="ECO:0008006" key="3">
    <source>
        <dbReference type="Google" id="ProtNLM"/>
    </source>
</evidence>
<gene>
    <name evidence="1" type="ordered locus">Sulku_1481</name>
</gene>
<evidence type="ECO:0000313" key="1">
    <source>
        <dbReference type="EMBL" id="ADR34143.1"/>
    </source>
</evidence>
<reference evidence="1 2" key="1">
    <citation type="journal article" date="2012" name="Stand. Genomic Sci.">
        <title>Complete genome sequence of the sulfur compounds oxidizing chemolithoautotroph Sulfuricurvum kujiense type strain (YK-1(T)).</title>
        <authorList>
            <person name="Han C."/>
            <person name="Kotsyurbenko O."/>
            <person name="Chertkov O."/>
            <person name="Held B."/>
            <person name="Lapidus A."/>
            <person name="Nolan M."/>
            <person name="Lucas S."/>
            <person name="Hammon N."/>
            <person name="Deshpande S."/>
            <person name="Cheng J.F."/>
            <person name="Tapia R."/>
            <person name="Goodwin L.A."/>
            <person name="Pitluck S."/>
            <person name="Liolios K."/>
            <person name="Pagani I."/>
            <person name="Ivanova N."/>
            <person name="Mavromatis K."/>
            <person name="Mikhailova N."/>
            <person name="Pati A."/>
            <person name="Chen A."/>
            <person name="Palaniappan K."/>
            <person name="Land M."/>
            <person name="Hauser L."/>
            <person name="Chang Y.J."/>
            <person name="Jeffries C.D."/>
            <person name="Brambilla E.M."/>
            <person name="Rohde M."/>
            <person name="Spring S."/>
            <person name="Sikorski J."/>
            <person name="Goker M."/>
            <person name="Woyke T."/>
            <person name="Bristow J."/>
            <person name="Eisen J.A."/>
            <person name="Markowitz V."/>
            <person name="Hugenholtz P."/>
            <person name="Kyrpides N.C."/>
            <person name="Klenk H.P."/>
            <person name="Detter J.C."/>
        </authorList>
    </citation>
    <scope>NUCLEOTIDE SEQUENCE [LARGE SCALE GENOMIC DNA]</scope>
    <source>
        <strain evidence="2">ATCC BAA-921 / DSM 16994 / JCM 11577 / YK-1</strain>
    </source>
</reference>
<evidence type="ECO:0000313" key="2">
    <source>
        <dbReference type="Proteomes" id="UP000008721"/>
    </source>
</evidence>
<sequence length="180" mass="20488">MEVLMRIILFFLFGFFIASAHESFIVNGHIRMLPKIMALDTRLKSKTDSSKVIFAVVYDLNRKSDAQFIAEGINRVHHERVSNIPFSAIALSVNEVTERKDIAFVYMIQKCSSKSLKQVAEWGIENSIPTFSYDVADLESGILGSIAFERSTVIYINKKTLKEGKFHFDGTLYQIARLIE</sequence>
<keyword evidence="2" id="KW-1185">Reference proteome</keyword>
<dbReference type="EMBL" id="CP002355">
    <property type="protein sequence ID" value="ADR34143.1"/>
    <property type="molecule type" value="Genomic_DNA"/>
</dbReference>
<accession>E4TZC8</accession>
<dbReference type="HOGENOM" id="CLU_1529885_0_0_7"/>